<feature type="modified residue" description="4-aspartylphosphate" evidence="5">
    <location>
        <position position="55"/>
    </location>
</feature>
<dbReference type="GO" id="GO:0003677">
    <property type="term" value="F:DNA binding"/>
    <property type="evidence" value="ECO:0007669"/>
    <property type="project" value="UniProtKB-KW"/>
</dbReference>
<dbReference type="CDD" id="cd17535">
    <property type="entry name" value="REC_NarL-like"/>
    <property type="match status" value="1"/>
</dbReference>
<dbReference type="PANTHER" id="PTHR43214:SF24">
    <property type="entry name" value="TRANSCRIPTIONAL REGULATORY PROTEIN NARL-RELATED"/>
    <property type="match status" value="1"/>
</dbReference>
<name>A0A229RK41_AMYAL</name>
<dbReference type="InterPro" id="IPR016032">
    <property type="entry name" value="Sig_transdc_resp-reg_C-effctor"/>
</dbReference>
<dbReference type="CDD" id="cd06170">
    <property type="entry name" value="LuxR_C_like"/>
    <property type="match status" value="1"/>
</dbReference>
<dbReference type="OrthoDB" id="9808843at2"/>
<dbReference type="SUPFAM" id="SSF52172">
    <property type="entry name" value="CheY-like"/>
    <property type="match status" value="1"/>
</dbReference>
<dbReference type="SMART" id="SM00448">
    <property type="entry name" value="REC"/>
    <property type="match status" value="1"/>
</dbReference>
<keyword evidence="2" id="KW-0805">Transcription regulation</keyword>
<dbReference type="InterPro" id="IPR039420">
    <property type="entry name" value="WalR-like"/>
</dbReference>
<dbReference type="Pfam" id="PF00196">
    <property type="entry name" value="GerE"/>
    <property type="match status" value="1"/>
</dbReference>
<accession>A0A229RK41</accession>
<keyword evidence="4" id="KW-0804">Transcription</keyword>
<proteinExistence type="predicted"/>
<dbReference type="InterPro" id="IPR000792">
    <property type="entry name" value="Tscrpt_reg_LuxR_C"/>
</dbReference>
<protein>
    <submittedName>
        <fullName evidence="8">DNA-binding response regulator</fullName>
    </submittedName>
</protein>
<dbReference type="AlphaFoldDB" id="A0A229RK41"/>
<dbReference type="Gene3D" id="3.40.50.2300">
    <property type="match status" value="1"/>
</dbReference>
<evidence type="ECO:0000256" key="5">
    <source>
        <dbReference type="PROSITE-ProRule" id="PRU00169"/>
    </source>
</evidence>
<evidence type="ECO:0000313" key="8">
    <source>
        <dbReference type="EMBL" id="OXM47027.1"/>
    </source>
</evidence>
<dbReference type="GO" id="GO:0000160">
    <property type="term" value="P:phosphorelay signal transduction system"/>
    <property type="evidence" value="ECO:0007669"/>
    <property type="project" value="InterPro"/>
</dbReference>
<dbReference type="SMART" id="SM00421">
    <property type="entry name" value="HTH_LUXR"/>
    <property type="match status" value="1"/>
</dbReference>
<feature type="domain" description="HTH luxR-type" evidence="6">
    <location>
        <begin position="139"/>
        <end position="204"/>
    </location>
</feature>
<dbReference type="PANTHER" id="PTHR43214">
    <property type="entry name" value="TWO-COMPONENT RESPONSE REGULATOR"/>
    <property type="match status" value="1"/>
</dbReference>
<gene>
    <name evidence="8" type="ORF">CFP75_25460</name>
</gene>
<evidence type="ECO:0000313" key="9">
    <source>
        <dbReference type="Proteomes" id="UP000215563"/>
    </source>
</evidence>
<comment type="caution">
    <text evidence="8">The sequence shown here is derived from an EMBL/GenBank/DDBJ whole genome shotgun (WGS) entry which is preliminary data.</text>
</comment>
<evidence type="ECO:0000256" key="1">
    <source>
        <dbReference type="ARBA" id="ARBA00022553"/>
    </source>
</evidence>
<dbReference type="PROSITE" id="PS50110">
    <property type="entry name" value="RESPONSE_REGULATORY"/>
    <property type="match status" value="1"/>
</dbReference>
<evidence type="ECO:0000256" key="3">
    <source>
        <dbReference type="ARBA" id="ARBA00023125"/>
    </source>
</evidence>
<dbReference type="Pfam" id="PF00072">
    <property type="entry name" value="Response_reg"/>
    <property type="match status" value="1"/>
</dbReference>
<evidence type="ECO:0000256" key="2">
    <source>
        <dbReference type="ARBA" id="ARBA00023015"/>
    </source>
</evidence>
<dbReference type="PROSITE" id="PS50043">
    <property type="entry name" value="HTH_LUXR_2"/>
    <property type="match status" value="1"/>
</dbReference>
<evidence type="ECO:0000259" key="6">
    <source>
        <dbReference type="PROSITE" id="PS50043"/>
    </source>
</evidence>
<keyword evidence="1 5" id="KW-0597">Phosphoprotein</keyword>
<reference evidence="8 9" key="1">
    <citation type="submission" date="2017-07" db="EMBL/GenBank/DDBJ databases">
        <title>Amycolatopsis alba DSM 44262 Genome sequencing and assembly.</title>
        <authorList>
            <person name="Kaur N."/>
            <person name="Mayilraj S."/>
        </authorList>
    </citation>
    <scope>NUCLEOTIDE SEQUENCE [LARGE SCALE GENOMIC DNA]</scope>
    <source>
        <strain evidence="8 9">DSM 44262</strain>
    </source>
</reference>
<dbReference type="RefSeq" id="WP_020629753.1">
    <property type="nucleotide sequence ID" value="NZ_KB913032.1"/>
</dbReference>
<sequence length="208" mass="22050">MTITLLITDDHPIVRDGLRGIFTADQGFEVLGEASSGDEAVALTEKLRPDVVLMDLRMPGSGGVAAIAKLAELRNPARILVLTTYDTDTDVIPAIEAGATGYLLKDAPREELFRAVRATARGEAVLSPAVADLILGRMRAPAPEPLSRRELEVLTLISRGSSNKEAAKQLFISEATVKTHLVHAYAKLGVKDRAAAVATAFARGLLGG</sequence>
<dbReference type="EMBL" id="NMQU01000081">
    <property type="protein sequence ID" value="OXM47027.1"/>
    <property type="molecule type" value="Genomic_DNA"/>
</dbReference>
<dbReference type="InterPro" id="IPR011006">
    <property type="entry name" value="CheY-like_superfamily"/>
</dbReference>
<keyword evidence="3 8" id="KW-0238">DNA-binding</keyword>
<dbReference type="PRINTS" id="PR00038">
    <property type="entry name" value="HTHLUXR"/>
</dbReference>
<organism evidence="8 9">
    <name type="scientific">Amycolatopsis alba DSM 44262</name>
    <dbReference type="NCBI Taxonomy" id="1125972"/>
    <lineage>
        <taxon>Bacteria</taxon>
        <taxon>Bacillati</taxon>
        <taxon>Actinomycetota</taxon>
        <taxon>Actinomycetes</taxon>
        <taxon>Pseudonocardiales</taxon>
        <taxon>Pseudonocardiaceae</taxon>
        <taxon>Amycolatopsis</taxon>
    </lineage>
</organism>
<evidence type="ECO:0000259" key="7">
    <source>
        <dbReference type="PROSITE" id="PS50110"/>
    </source>
</evidence>
<dbReference type="InterPro" id="IPR001789">
    <property type="entry name" value="Sig_transdc_resp-reg_receiver"/>
</dbReference>
<dbReference type="SUPFAM" id="SSF46894">
    <property type="entry name" value="C-terminal effector domain of the bipartite response regulators"/>
    <property type="match status" value="1"/>
</dbReference>
<evidence type="ECO:0000256" key="4">
    <source>
        <dbReference type="ARBA" id="ARBA00023163"/>
    </source>
</evidence>
<dbReference type="GO" id="GO:0006355">
    <property type="term" value="P:regulation of DNA-templated transcription"/>
    <property type="evidence" value="ECO:0007669"/>
    <property type="project" value="InterPro"/>
</dbReference>
<keyword evidence="9" id="KW-1185">Reference proteome</keyword>
<feature type="domain" description="Response regulatory" evidence="7">
    <location>
        <begin position="4"/>
        <end position="120"/>
    </location>
</feature>
<dbReference type="Proteomes" id="UP000215563">
    <property type="component" value="Unassembled WGS sequence"/>
</dbReference>
<dbReference type="InterPro" id="IPR058245">
    <property type="entry name" value="NreC/VraR/RcsB-like_REC"/>
</dbReference>